<name>A0A1H8IUW2_9BACL</name>
<reference evidence="2 3" key="1">
    <citation type="submission" date="2016-10" db="EMBL/GenBank/DDBJ databases">
        <authorList>
            <person name="de Groot N.N."/>
        </authorList>
    </citation>
    <scope>NUCLEOTIDE SEQUENCE [LARGE SCALE GENOMIC DNA]</scope>
    <source>
        <strain evidence="2 3">CGMCC 1.10238</strain>
    </source>
</reference>
<gene>
    <name evidence="2" type="ORF">SAMN04487895_102325</name>
</gene>
<organism evidence="2 3">
    <name type="scientific">Paenibacillus sophorae</name>
    <dbReference type="NCBI Taxonomy" id="1333845"/>
    <lineage>
        <taxon>Bacteria</taxon>
        <taxon>Bacillati</taxon>
        <taxon>Bacillota</taxon>
        <taxon>Bacilli</taxon>
        <taxon>Bacillales</taxon>
        <taxon>Paenibacillaceae</taxon>
        <taxon>Paenibacillus</taxon>
    </lineage>
</organism>
<keyword evidence="1" id="KW-0472">Membrane</keyword>
<evidence type="ECO:0000313" key="2">
    <source>
        <dbReference type="EMBL" id="SEN71806.1"/>
    </source>
</evidence>
<evidence type="ECO:0000313" key="3">
    <source>
        <dbReference type="Proteomes" id="UP000198809"/>
    </source>
</evidence>
<dbReference type="Proteomes" id="UP000198809">
    <property type="component" value="Unassembled WGS sequence"/>
</dbReference>
<dbReference type="EMBL" id="FODH01000002">
    <property type="protein sequence ID" value="SEN71806.1"/>
    <property type="molecule type" value="Genomic_DNA"/>
</dbReference>
<evidence type="ECO:0000256" key="1">
    <source>
        <dbReference type="SAM" id="Phobius"/>
    </source>
</evidence>
<dbReference type="AlphaFoldDB" id="A0A1H8IUW2"/>
<keyword evidence="1" id="KW-1133">Transmembrane helix</keyword>
<feature type="transmembrane region" description="Helical" evidence="1">
    <location>
        <begin position="89"/>
        <end position="116"/>
    </location>
</feature>
<keyword evidence="1" id="KW-0812">Transmembrane</keyword>
<dbReference type="STRING" id="1333845.SAMN04487895_102325"/>
<protein>
    <submittedName>
        <fullName evidence="2">Uncharacterized protein</fullName>
    </submittedName>
</protein>
<accession>A0A1H8IUW2</accession>
<proteinExistence type="predicted"/>
<sequence length="135" mass="16035">MTVELFKRRVRVFRINHPDADCKMDAAPAFQHEGVPNHGSADGLRLNDAYGHLAGDQALVSFSRKIRKFYRVLLIPFVVRERLGRWQFFLIWVVLWLVFRPFVLLFLLLYVLAYWLSKLLVKVQVFGWRSLFRKI</sequence>